<accession>A0A1D2N6L1</accession>
<feature type="chain" id="PRO_5008905121" evidence="3">
    <location>
        <begin position="23"/>
        <end position="543"/>
    </location>
</feature>
<feature type="compositionally biased region" description="Basic residues" evidence="1">
    <location>
        <begin position="407"/>
        <end position="417"/>
    </location>
</feature>
<keyword evidence="2" id="KW-0812">Transmembrane</keyword>
<feature type="region of interest" description="Disordered" evidence="1">
    <location>
        <begin position="459"/>
        <end position="479"/>
    </location>
</feature>
<evidence type="ECO:0000313" key="4">
    <source>
        <dbReference type="EMBL" id="ODN00894.1"/>
    </source>
</evidence>
<sequence length="543" mass="60942">MGHVGHFLISLLIVLVAVSANGAAVDEKTLSGNQRFQNIVDNYLQDFYEHINYTRSYREDVDVFAKRVSTGFGGNQISLQTWNRSKATEFDNRLVKSEEDKGESVEPKKEMEIENGDVNTLLSYNYPTSPPPIESKFLNPKSKPSSNFTVNSNIMYRFDVDKGMSYNRQYFISVVVEKMSCATSEENAGQKPILSIKGERTMEIQCVEFDSSYDRFQSVPFTFDGEKQVTIQGIGDWLGASASLVASLYYETSNGCNSCTLNHHFCCGSTHDICRFSSSSDVINKECYRCIPREQNGSSLLCDLHPNCGMVSNRDESDKDCSKDGEGDYSACYTCRDVQNDRFLLTILLLIVFCVFVPFCIFLVFCSRKDVRRELGQAGRCPLPLEILFCPFSMNSDNEARVERNAPRQRRNPRRPARRSEEGQNGQENFSYFDDLPPPYSECCNNKCMYPNPQKFPQHLGTTLPLQHTSSSSSGSRTVPTVSLQVLTISSLINERSPPSFEVVVAERSSNDRKKKTQTSNNASAPGVNNVLTQSQLNPGQAP</sequence>
<feature type="transmembrane region" description="Helical" evidence="2">
    <location>
        <begin position="343"/>
        <end position="365"/>
    </location>
</feature>
<gene>
    <name evidence="4" type="ORF">Ocin01_05821</name>
</gene>
<organism evidence="4 5">
    <name type="scientific">Orchesella cincta</name>
    <name type="common">Springtail</name>
    <name type="synonym">Podura cincta</name>
    <dbReference type="NCBI Taxonomy" id="48709"/>
    <lineage>
        <taxon>Eukaryota</taxon>
        <taxon>Metazoa</taxon>
        <taxon>Ecdysozoa</taxon>
        <taxon>Arthropoda</taxon>
        <taxon>Hexapoda</taxon>
        <taxon>Collembola</taxon>
        <taxon>Entomobryomorpha</taxon>
        <taxon>Entomobryoidea</taxon>
        <taxon>Orchesellidae</taxon>
        <taxon>Orchesellinae</taxon>
        <taxon>Orchesella</taxon>
    </lineage>
</organism>
<feature type="compositionally biased region" description="Polar residues" evidence="1">
    <location>
        <begin position="460"/>
        <end position="469"/>
    </location>
</feature>
<dbReference type="AlphaFoldDB" id="A0A1D2N6L1"/>
<evidence type="ECO:0000256" key="1">
    <source>
        <dbReference type="SAM" id="MobiDB-lite"/>
    </source>
</evidence>
<feature type="region of interest" description="Disordered" evidence="1">
    <location>
        <begin position="505"/>
        <end position="543"/>
    </location>
</feature>
<feature type="signal peptide" evidence="3">
    <location>
        <begin position="1"/>
        <end position="22"/>
    </location>
</feature>
<dbReference type="EMBL" id="LJIJ01000183">
    <property type="protein sequence ID" value="ODN00894.1"/>
    <property type="molecule type" value="Genomic_DNA"/>
</dbReference>
<evidence type="ECO:0000256" key="3">
    <source>
        <dbReference type="SAM" id="SignalP"/>
    </source>
</evidence>
<feature type="region of interest" description="Disordered" evidence="1">
    <location>
        <begin position="400"/>
        <end position="431"/>
    </location>
</feature>
<keyword evidence="2" id="KW-1133">Transmembrane helix</keyword>
<reference evidence="4 5" key="1">
    <citation type="journal article" date="2016" name="Genome Biol. Evol.">
        <title>Gene Family Evolution Reflects Adaptation to Soil Environmental Stressors in the Genome of the Collembolan Orchesella cincta.</title>
        <authorList>
            <person name="Faddeeva-Vakhrusheva A."/>
            <person name="Derks M.F."/>
            <person name="Anvar S.Y."/>
            <person name="Agamennone V."/>
            <person name="Suring W."/>
            <person name="Smit S."/>
            <person name="van Straalen N.M."/>
            <person name="Roelofs D."/>
        </authorList>
    </citation>
    <scope>NUCLEOTIDE SEQUENCE [LARGE SCALE GENOMIC DNA]</scope>
    <source>
        <tissue evidence="4">Mixed pool</tissue>
    </source>
</reference>
<evidence type="ECO:0000313" key="5">
    <source>
        <dbReference type="Proteomes" id="UP000094527"/>
    </source>
</evidence>
<evidence type="ECO:0000256" key="2">
    <source>
        <dbReference type="SAM" id="Phobius"/>
    </source>
</evidence>
<keyword evidence="3" id="KW-0732">Signal</keyword>
<feature type="compositionally biased region" description="Polar residues" evidence="1">
    <location>
        <begin position="530"/>
        <end position="543"/>
    </location>
</feature>
<comment type="caution">
    <text evidence="4">The sequence shown here is derived from an EMBL/GenBank/DDBJ whole genome shotgun (WGS) entry which is preliminary data.</text>
</comment>
<keyword evidence="2" id="KW-0472">Membrane</keyword>
<protein>
    <submittedName>
        <fullName evidence="4">Uncharacterized protein</fullName>
    </submittedName>
</protein>
<name>A0A1D2N6L1_ORCCI</name>
<proteinExistence type="predicted"/>
<keyword evidence="5" id="KW-1185">Reference proteome</keyword>
<dbReference type="Proteomes" id="UP000094527">
    <property type="component" value="Unassembled WGS sequence"/>
</dbReference>